<dbReference type="KEGG" id="pcot:PCOAH_00007970"/>
<dbReference type="InterPro" id="IPR011009">
    <property type="entry name" value="Kinase-like_dom_sf"/>
</dbReference>
<accession>A0A1B1DUU2</accession>
<dbReference type="OrthoDB" id="378344at2759"/>
<protein>
    <submittedName>
        <fullName evidence="3">Serine/threonine protein kinase</fullName>
    </submittedName>
</protein>
<keyword evidence="3" id="KW-0723">Serine/threonine-protein kinase</keyword>
<dbReference type="PANTHER" id="PTHR44167:SF24">
    <property type="entry name" value="SERINE_THREONINE-PROTEIN KINASE CHK2"/>
    <property type="match status" value="1"/>
</dbReference>
<dbReference type="GO" id="GO:0005737">
    <property type="term" value="C:cytoplasm"/>
    <property type="evidence" value="ECO:0007669"/>
    <property type="project" value="TreeGrafter"/>
</dbReference>
<proteinExistence type="predicted"/>
<gene>
    <name evidence="3" type="ORF">PCOAH_00007970</name>
</gene>
<evidence type="ECO:0000313" key="3">
    <source>
        <dbReference type="EMBL" id="ANQ06532.1"/>
    </source>
</evidence>
<dbReference type="Proteomes" id="UP000092716">
    <property type="component" value="Chromosome 4"/>
</dbReference>
<keyword evidence="4" id="KW-1185">Reference proteome</keyword>
<feature type="compositionally biased region" description="Basic residues" evidence="1">
    <location>
        <begin position="528"/>
        <end position="537"/>
    </location>
</feature>
<evidence type="ECO:0000259" key="2">
    <source>
        <dbReference type="PROSITE" id="PS50011"/>
    </source>
</evidence>
<feature type="region of interest" description="Disordered" evidence="1">
    <location>
        <begin position="528"/>
        <end position="571"/>
    </location>
</feature>
<dbReference type="Gene3D" id="1.10.510.10">
    <property type="entry name" value="Transferase(Phosphotransferase) domain 1"/>
    <property type="match status" value="1"/>
</dbReference>
<keyword evidence="3" id="KW-0418">Kinase</keyword>
<dbReference type="GO" id="GO:0044773">
    <property type="term" value="P:mitotic DNA damage checkpoint signaling"/>
    <property type="evidence" value="ECO:0007669"/>
    <property type="project" value="TreeGrafter"/>
</dbReference>
<dbReference type="SUPFAM" id="SSF56112">
    <property type="entry name" value="Protein kinase-like (PK-like)"/>
    <property type="match status" value="2"/>
</dbReference>
<sequence>MKRTYVRRKMGLNGLNDCRFNRGVTPHKGVLKVVSGTTVRASLMSHFKRVKGEIFNPNEQINHLIREKAFLLTLCERAKRLVLLIEREHFEVITKCIQTMKRFTHTYGETFLRVLHLLRRQDVGSKTSAAVMVKGRKENCTEKQHKRGGNRLGKKYPSQIGSRLPPEKLHSFVYLFTRVFTSYVYLLFHALRKYKGDVQKRYVLLKIAIINKGRTSYKRVKQDGVPIKTGMKLPPATDVVITKKDERKYYQSFFISLICKLSSSANSAFVPVWKNATNMKDVKFVLVYLLQILLRIINRSYQKRGNPHLGKKKNEVCTNCEVKLERVAHLVEEQIFCMLLKKKFFSHFEKLLIHGEETLEGGAPSGCPLKWAEHIAHQILNQRRGKRIWLRKYYKMYLHFLRYIERGHLFKGEKMVPLQNRRCFSFPSGEESFPGKATWLSHFKEKFRKVKNEFYMHMGKKYFLLFTIMSCAKGSQVATPFLTIFLKILFSLSEQKNFLLQFYFHRVRILEFMLHCVGASSRGEHSRVVSRKAVNMHKQREEQSLRIRDKSRTSGGDTNEEDNHLCIFNPPSVNTNSAKSKKVEKQIFIRPLALNRLQKRSPRYFVQKKSPMLEERTNELCISQSSHTHDHQHRRGKLARITNGKTYPSEEGSNSVTTNGSGCLGKDKWAKVAPIGNAFQNIDVATWTVLLIFSLCTSYNRKDLNCFYFNENYYGQHEDVLNRFNNHIGVKSGKMCSFPKIPRKYAPIDELINAEDIPIMKVLQLHLNKQNAQKLLRRVKKYIQGNEPLQMLYNLAVVSNMKHLHFLRKINEDGNGTVHLCSHSIFPHKPFIIKLIKIQKHINENYAFKNVFDEIKCLRTFQHVHGSICQMYQYGVKKNGDCRTFTYYILMQHYDDNLKNYINYLYEDYLLKREKIVCANLLPFWGPHGMDKNGHLLFRKKKIFKKITNKIPQWRVKSTKMNLSLYYAMLRRSIHMRVNQLQYVTSVLRLFEQIVQTVMRIHRRRITHFDINSSNILVNYDGSALSPLKGKTPFDGFQRRRNGYQKGENAPQVGNNLSSSFFAPRTSYLTRLGKKVKTTKMEGMAESRNTQENLNPMKNNTTGGINLDRMSLVSTSQCYATPVQRRHTHLMGKIPNLPSIVINDFGESKAFFSNKDFLFFRTSRGNEMMSAPELMKMGAGKEKRGMDTATHNHMFGRSAGLATKWLSRGIHNRITANSANLKIIVRMGSSQSIIGRKKKTNHSSVGRSDPHRLTIRKASPFRYCNKQIDEMKRLLKKKLLKRRIFHRRRRDIQKSDVWLLGFLLFEMITNEPLTNECNIFLYIKIDQRKDLLDKMINEKIDNNLKKIKKFFHLFFQFDVRKRKSIDEIYAHCGELFLYYDAKLKRHSELLKRIDWTGVNSVFPGEKPHKINEEGVFPTGRTNIRPFSPQQEVVKRNGNYSLHSLELHTHLVTKYQKGDEIRVSDKHTFVSYIVVKNGQYAELPLNVRYNSCVSRLPFERVQCLRNAKMMLHGLAKHNILKVGNVYLIAHMDREAKEFICLPNLGEGPVIVFPPKMNQQLISLYNNRNGRITRIPILYLKRKLFYKKNKRTKNEFYRHLNKLTGRGSPTWNHFCKHSKMKIYKNQMKNFAHFFFFFFMNIQVKIHQLANSTDKKKTFFFILGNEKSEYDVNSVEKIHAWEPYNFANLFLFFFVCVTLKTDPADLFFLLQSRESFSLSEMDTDLLRLLMRTFFLS</sequence>
<evidence type="ECO:0000256" key="1">
    <source>
        <dbReference type="SAM" id="MobiDB-lite"/>
    </source>
</evidence>
<dbReference type="EMBL" id="CP016242">
    <property type="protein sequence ID" value="ANQ06532.1"/>
    <property type="molecule type" value="Genomic_DNA"/>
</dbReference>
<evidence type="ECO:0000313" key="4">
    <source>
        <dbReference type="Proteomes" id="UP000092716"/>
    </source>
</evidence>
<dbReference type="GO" id="GO:0004674">
    <property type="term" value="F:protein serine/threonine kinase activity"/>
    <property type="evidence" value="ECO:0007669"/>
    <property type="project" value="UniProtKB-KW"/>
</dbReference>
<dbReference type="RefSeq" id="XP_019913227.1">
    <property type="nucleotide sequence ID" value="XM_020057607.1"/>
</dbReference>
<dbReference type="GeneID" id="30907520"/>
<feature type="compositionally biased region" description="Basic and acidic residues" evidence="1">
    <location>
        <begin position="538"/>
        <end position="552"/>
    </location>
</feature>
<dbReference type="VEuPathDB" id="PlasmoDB:PCOAH_00007970"/>
<dbReference type="GO" id="GO:0005524">
    <property type="term" value="F:ATP binding"/>
    <property type="evidence" value="ECO:0007669"/>
    <property type="project" value="InterPro"/>
</dbReference>
<feature type="domain" description="Protein kinase" evidence="2">
    <location>
        <begin position="804"/>
        <end position="1377"/>
    </location>
</feature>
<dbReference type="PROSITE" id="PS50011">
    <property type="entry name" value="PROTEIN_KINASE_DOM"/>
    <property type="match status" value="1"/>
</dbReference>
<dbReference type="GO" id="GO:0005634">
    <property type="term" value="C:nucleus"/>
    <property type="evidence" value="ECO:0007669"/>
    <property type="project" value="TreeGrafter"/>
</dbReference>
<keyword evidence="3" id="KW-0808">Transferase</keyword>
<reference evidence="4" key="1">
    <citation type="submission" date="2016-06" db="EMBL/GenBank/DDBJ databases">
        <title>First high quality genome sequence of Plasmodium coatneyi using continuous long reads from single molecule, real-time sequencing.</title>
        <authorList>
            <person name="Chien J.-T."/>
            <person name="Pakala S.B."/>
            <person name="Geraldo J.A."/>
            <person name="Lapp S.A."/>
            <person name="Barnwell J.W."/>
            <person name="Kissinger J.C."/>
            <person name="Galinski M.R."/>
            <person name="Humphrey J.C."/>
        </authorList>
    </citation>
    <scope>NUCLEOTIDE SEQUENCE [LARGE SCALE GENOMIC DNA]</scope>
    <source>
        <strain evidence="4">Hackeri</strain>
    </source>
</reference>
<organism evidence="3 4">
    <name type="scientific">Plasmodium coatneyi</name>
    <dbReference type="NCBI Taxonomy" id="208452"/>
    <lineage>
        <taxon>Eukaryota</taxon>
        <taxon>Sar</taxon>
        <taxon>Alveolata</taxon>
        <taxon>Apicomplexa</taxon>
        <taxon>Aconoidasida</taxon>
        <taxon>Haemosporida</taxon>
        <taxon>Plasmodiidae</taxon>
        <taxon>Plasmodium</taxon>
    </lineage>
</organism>
<dbReference type="InterPro" id="IPR000719">
    <property type="entry name" value="Prot_kinase_dom"/>
</dbReference>
<name>A0A1B1DUU2_9APIC</name>
<dbReference type="PANTHER" id="PTHR44167">
    <property type="entry name" value="OVARIAN-SPECIFIC SERINE/THREONINE-PROTEIN KINASE LOK-RELATED"/>
    <property type="match status" value="1"/>
</dbReference>